<protein>
    <submittedName>
        <fullName evidence="1">Uncharacterized protein</fullName>
    </submittedName>
</protein>
<evidence type="ECO:0000313" key="1">
    <source>
        <dbReference type="EMBL" id="KAF6844598.1"/>
    </source>
</evidence>
<gene>
    <name evidence="1" type="ORF">CMUS01_00888</name>
</gene>
<keyword evidence="2" id="KW-1185">Reference proteome</keyword>
<proteinExistence type="predicted"/>
<organism evidence="1 2">
    <name type="scientific">Colletotrichum musicola</name>
    <dbReference type="NCBI Taxonomy" id="2175873"/>
    <lineage>
        <taxon>Eukaryota</taxon>
        <taxon>Fungi</taxon>
        <taxon>Dikarya</taxon>
        <taxon>Ascomycota</taxon>
        <taxon>Pezizomycotina</taxon>
        <taxon>Sordariomycetes</taxon>
        <taxon>Hypocreomycetidae</taxon>
        <taxon>Glomerellales</taxon>
        <taxon>Glomerellaceae</taxon>
        <taxon>Colletotrichum</taxon>
        <taxon>Colletotrichum orchidearum species complex</taxon>
    </lineage>
</organism>
<name>A0A8H6NY06_9PEZI</name>
<dbReference type="AlphaFoldDB" id="A0A8H6NY06"/>
<accession>A0A8H6NY06</accession>
<comment type="caution">
    <text evidence="1">The sequence shown here is derived from an EMBL/GenBank/DDBJ whole genome shotgun (WGS) entry which is preliminary data.</text>
</comment>
<evidence type="ECO:0000313" key="2">
    <source>
        <dbReference type="Proteomes" id="UP000639643"/>
    </source>
</evidence>
<sequence>MELSTKIARSYRWCPARRVRDVTDCCCWPHNARPSLRLSTYPIGLWCPLESGPQTLKIIYGRRLPRVWWTTTTALVEQPPIAIVPLEQIVSLPALWQQKGSSLPPLQEQNRTDTFARGWGAVTGIATQIDERDCYVAAGETGISILQRWPFGAGSLVLRHARDIGRHAAGK</sequence>
<dbReference type="EMBL" id="WIGM01000013">
    <property type="protein sequence ID" value="KAF6844598.1"/>
    <property type="molecule type" value="Genomic_DNA"/>
</dbReference>
<dbReference type="Proteomes" id="UP000639643">
    <property type="component" value="Unassembled WGS sequence"/>
</dbReference>
<reference evidence="1" key="1">
    <citation type="journal article" date="2020" name="Phytopathology">
        <title>Genome Sequence Resources of Colletotrichum truncatum, C. plurivorum, C. musicola, and C. sojae: Four Species Pathogenic to Soybean (Glycine max).</title>
        <authorList>
            <person name="Rogerio F."/>
            <person name="Boufleur T.R."/>
            <person name="Ciampi-Guillardi M."/>
            <person name="Sukno S.A."/>
            <person name="Thon M.R."/>
            <person name="Massola Junior N.S."/>
            <person name="Baroncelli R."/>
        </authorList>
    </citation>
    <scope>NUCLEOTIDE SEQUENCE</scope>
    <source>
        <strain evidence="1">LFN0074</strain>
    </source>
</reference>